<reference evidence="1 2" key="1">
    <citation type="submission" date="2016-03" db="EMBL/GenBank/DDBJ databases">
        <title>Comparative genomics of Pseudogymnoascus destructans, the fungus causing white-nose syndrome of bats.</title>
        <authorList>
            <person name="Palmer J.M."/>
            <person name="Drees K.P."/>
            <person name="Foster J.T."/>
            <person name="Lindner D.L."/>
        </authorList>
    </citation>
    <scope>NUCLEOTIDE SEQUENCE [LARGE SCALE GENOMIC DNA]</scope>
    <source>
        <strain evidence="1 2">UAMH 10579</strain>
    </source>
</reference>
<organism evidence="1 2">
    <name type="scientific">Pseudogymnoascus verrucosus</name>
    <dbReference type="NCBI Taxonomy" id="342668"/>
    <lineage>
        <taxon>Eukaryota</taxon>
        <taxon>Fungi</taxon>
        <taxon>Dikarya</taxon>
        <taxon>Ascomycota</taxon>
        <taxon>Pezizomycotina</taxon>
        <taxon>Leotiomycetes</taxon>
        <taxon>Thelebolales</taxon>
        <taxon>Thelebolaceae</taxon>
        <taxon>Pseudogymnoascus</taxon>
    </lineage>
</organism>
<gene>
    <name evidence="1" type="ORF">VE01_01310</name>
</gene>
<name>A0A1B8GYE9_9PEZI</name>
<accession>A0A1B8GYE9</accession>
<dbReference type="OrthoDB" id="425354at2759"/>
<dbReference type="RefSeq" id="XP_018134600.1">
    <property type="nucleotide sequence ID" value="XM_018270834.1"/>
</dbReference>
<dbReference type="EMBL" id="KV460208">
    <property type="protein sequence ID" value="OBU00868.1"/>
    <property type="molecule type" value="Genomic_DNA"/>
</dbReference>
<protein>
    <submittedName>
        <fullName evidence="1">Uncharacterized protein</fullName>
    </submittedName>
</protein>
<evidence type="ECO:0000313" key="1">
    <source>
        <dbReference type="EMBL" id="OBU00868.1"/>
    </source>
</evidence>
<dbReference type="PANTHER" id="PTHR38115">
    <property type="entry name" value="LIPOCALIN-LIKE DOMAIN-CONTAINING PROTEIN"/>
    <property type="match status" value="1"/>
</dbReference>
<dbReference type="InterPro" id="IPR053037">
    <property type="entry name" value="Pericyclase_pydY-like"/>
</dbReference>
<dbReference type="Proteomes" id="UP000091956">
    <property type="component" value="Unassembled WGS sequence"/>
</dbReference>
<sequence length="153" mass="17266">MAVQGVNILLRTALSRAPISLSLEQIRDSDTGVEKIITKQSTIGRTMTEERALDWVEAATSHVVFGDVKTKNRICAVHEIENELLLNNWEDGTEELIEVQSLGAGWTSWQAWGFEVIDGKRYHVRRVVVQKGTEFGHVTPEAVTVKMVYDWVE</sequence>
<dbReference type="PANTHER" id="PTHR38115:SF1">
    <property type="entry name" value="LIPOCALIN-LIKE DOMAIN-CONTAINING PROTEIN"/>
    <property type="match status" value="1"/>
</dbReference>
<reference evidence="2" key="2">
    <citation type="journal article" date="2018" name="Nat. Commun.">
        <title>Extreme sensitivity to ultraviolet light in the fungal pathogen causing white-nose syndrome of bats.</title>
        <authorList>
            <person name="Palmer J.M."/>
            <person name="Drees K.P."/>
            <person name="Foster J.T."/>
            <person name="Lindner D.L."/>
        </authorList>
    </citation>
    <scope>NUCLEOTIDE SEQUENCE [LARGE SCALE GENOMIC DNA]</scope>
    <source>
        <strain evidence="2">UAMH 10579</strain>
    </source>
</reference>
<keyword evidence="2" id="KW-1185">Reference proteome</keyword>
<dbReference type="AlphaFoldDB" id="A0A1B8GYE9"/>
<evidence type="ECO:0000313" key="2">
    <source>
        <dbReference type="Proteomes" id="UP000091956"/>
    </source>
</evidence>
<proteinExistence type="predicted"/>
<dbReference type="GeneID" id="28834696"/>